<evidence type="ECO:0000313" key="2">
    <source>
        <dbReference type="Proteomes" id="UP000824540"/>
    </source>
</evidence>
<accession>A0A8T2P0S0</accession>
<keyword evidence="2" id="KW-1185">Reference proteome</keyword>
<dbReference type="SUPFAM" id="SSF47895">
    <property type="entry name" value="Transducin (alpha subunit), insertion domain"/>
    <property type="match status" value="1"/>
</dbReference>
<protein>
    <submittedName>
        <fullName evidence="1">Uncharacterized protein</fullName>
    </submittedName>
</protein>
<dbReference type="OrthoDB" id="5817230at2759"/>
<reference evidence="1" key="1">
    <citation type="thesis" date="2021" institute="BYU ScholarsArchive" country="Provo, UT, USA">
        <title>Applications of and Algorithms for Genome Assembly and Genomic Analyses with an Emphasis on Marine Teleosts.</title>
        <authorList>
            <person name="Pickett B.D."/>
        </authorList>
    </citation>
    <scope>NUCLEOTIDE SEQUENCE</scope>
    <source>
        <strain evidence="1">HI-2016</strain>
    </source>
</reference>
<dbReference type="Gene3D" id="1.10.400.10">
    <property type="entry name" value="GI Alpha 1, domain 2-like"/>
    <property type="match status" value="1"/>
</dbReference>
<dbReference type="AlphaFoldDB" id="A0A8T2P0S0"/>
<dbReference type="InterPro" id="IPR011025">
    <property type="entry name" value="GproteinA_insert"/>
</dbReference>
<proteinExistence type="predicted"/>
<evidence type="ECO:0000313" key="1">
    <source>
        <dbReference type="EMBL" id="KAG9343238.1"/>
    </source>
</evidence>
<dbReference type="GO" id="GO:0007165">
    <property type="term" value="P:signal transduction"/>
    <property type="evidence" value="ECO:0007669"/>
    <property type="project" value="InterPro"/>
</dbReference>
<organism evidence="1 2">
    <name type="scientific">Albula glossodonta</name>
    <name type="common">roundjaw bonefish</name>
    <dbReference type="NCBI Taxonomy" id="121402"/>
    <lineage>
        <taxon>Eukaryota</taxon>
        <taxon>Metazoa</taxon>
        <taxon>Chordata</taxon>
        <taxon>Craniata</taxon>
        <taxon>Vertebrata</taxon>
        <taxon>Euteleostomi</taxon>
        <taxon>Actinopterygii</taxon>
        <taxon>Neopterygii</taxon>
        <taxon>Teleostei</taxon>
        <taxon>Albuliformes</taxon>
        <taxon>Albulidae</taxon>
        <taxon>Albula</taxon>
    </lineage>
</organism>
<sequence>MLRGGGDGWWRVGKRGPLPAFLRKLVGWTGPLASEEEGYLSDLDRIADSSYLPTQQDVLRVRIPTTGIIEAQSINATLHHTMQGSRANIATSHKCKPNPQHTP</sequence>
<dbReference type="EMBL" id="JAFBMS010000024">
    <property type="protein sequence ID" value="KAG9343238.1"/>
    <property type="molecule type" value="Genomic_DNA"/>
</dbReference>
<comment type="caution">
    <text evidence="1">The sequence shown here is derived from an EMBL/GenBank/DDBJ whole genome shotgun (WGS) entry which is preliminary data.</text>
</comment>
<gene>
    <name evidence="1" type="ORF">JZ751_014217</name>
</gene>
<dbReference type="Proteomes" id="UP000824540">
    <property type="component" value="Unassembled WGS sequence"/>
</dbReference>
<dbReference type="FunFam" id="1.10.400.10:FF:000017">
    <property type="entry name" value="Guanine nucleotide-binding protein (G protein), alpha 11a (Gq class)"/>
    <property type="match status" value="1"/>
</dbReference>
<name>A0A8T2P0S0_9TELE</name>